<reference evidence="1" key="1">
    <citation type="submission" date="2023-03" db="EMBL/GenBank/DDBJ databases">
        <authorList>
            <person name="Julca I."/>
        </authorList>
    </citation>
    <scope>NUCLEOTIDE SEQUENCE</scope>
</reference>
<evidence type="ECO:0000313" key="1">
    <source>
        <dbReference type="EMBL" id="CAI9111879.1"/>
    </source>
</evidence>
<keyword evidence="2" id="KW-1185">Reference proteome</keyword>
<organism evidence="1 2">
    <name type="scientific">Oldenlandia corymbosa var. corymbosa</name>
    <dbReference type="NCBI Taxonomy" id="529605"/>
    <lineage>
        <taxon>Eukaryota</taxon>
        <taxon>Viridiplantae</taxon>
        <taxon>Streptophyta</taxon>
        <taxon>Embryophyta</taxon>
        <taxon>Tracheophyta</taxon>
        <taxon>Spermatophyta</taxon>
        <taxon>Magnoliopsida</taxon>
        <taxon>eudicotyledons</taxon>
        <taxon>Gunneridae</taxon>
        <taxon>Pentapetalae</taxon>
        <taxon>asterids</taxon>
        <taxon>lamiids</taxon>
        <taxon>Gentianales</taxon>
        <taxon>Rubiaceae</taxon>
        <taxon>Rubioideae</taxon>
        <taxon>Spermacoceae</taxon>
        <taxon>Hedyotis-Oldenlandia complex</taxon>
        <taxon>Oldenlandia</taxon>
    </lineage>
</organism>
<dbReference type="EMBL" id="OX459124">
    <property type="protein sequence ID" value="CAI9111879.1"/>
    <property type="molecule type" value="Genomic_DNA"/>
</dbReference>
<sequence length="107" mass="12099">MHPSFSTVLDDSFGLPKFPASGDPPLARNSRELENWLNPASISKSIKQLEQIIRSLTPPSKSQSHKFTIARLEINLEAGATFRAFGGPWELNNRWIYESTQARIYPK</sequence>
<gene>
    <name evidence="1" type="ORF">OLC1_LOCUS19167</name>
</gene>
<dbReference type="AlphaFoldDB" id="A0AAV1DVK8"/>
<protein>
    <submittedName>
        <fullName evidence="1">OLC1v1012210C1</fullName>
    </submittedName>
</protein>
<evidence type="ECO:0000313" key="2">
    <source>
        <dbReference type="Proteomes" id="UP001161247"/>
    </source>
</evidence>
<accession>A0AAV1DVK8</accession>
<dbReference type="Proteomes" id="UP001161247">
    <property type="component" value="Chromosome 7"/>
</dbReference>
<proteinExistence type="predicted"/>
<name>A0AAV1DVK8_OLDCO</name>